<dbReference type="InterPro" id="IPR056362">
    <property type="entry name" value="AtuA-like_ferredoxin_dom"/>
</dbReference>
<gene>
    <name evidence="3" type="ORF">HNQ70_001735</name>
</gene>
<dbReference type="EMBL" id="JACHGB010000003">
    <property type="protein sequence ID" value="MBB5271725.1"/>
    <property type="molecule type" value="Genomic_DNA"/>
</dbReference>
<dbReference type="PANTHER" id="PTHR47708:SF2">
    <property type="entry name" value="SI:CH73-132F6.5"/>
    <property type="match status" value="1"/>
</dbReference>
<evidence type="ECO:0000259" key="2">
    <source>
        <dbReference type="Pfam" id="PF23544"/>
    </source>
</evidence>
<name>A0A7W8HIA0_9BURK</name>
<dbReference type="PANTHER" id="PTHR47708">
    <property type="match status" value="1"/>
</dbReference>
<proteinExistence type="predicted"/>
<evidence type="ECO:0000313" key="3">
    <source>
        <dbReference type="EMBL" id="MBB5271725.1"/>
    </source>
</evidence>
<comment type="caution">
    <text evidence="3">The sequence shown here is derived from an EMBL/GenBank/DDBJ whole genome shotgun (WGS) entry which is preliminary data.</text>
</comment>
<protein>
    <recommendedName>
        <fullName evidence="5">Terpene utilization protein AtuA</fullName>
    </recommendedName>
</protein>
<sequence length="623" mass="65230">MSESKGKIVRIGGASGFWGDSSVAAPQLVLGAKIDYLVFDYLAELTMAIMAGQRSKRPEMGYATDFVDVAMRSVLPEIARRGIKVVANAGGINPQGCADALAKLMDELGVKLKVAVVEGDDVSGRIPALREAGVRDMFTGAPLPERIVSANAYLGGIPVAQALAAGADIVITGRCVDSAVTLGPLMHEFGWKAGDYDRLAMGSLAGHIIECGAQATGGLHTDWDKVPDWANIGYPVIECEADGSFTVTKPANTGGLIAAANVAEQMLYEIGDPGAYILPDVVCDFRDVKIEQQGPERVRVSGAKGLPPTDTYKVSATYMDGFRSAGMMVIVGIDAVAKAQRTGDSILERTRAIFRQRGLPDFTAAHVEVIGAETCYGPHSRARGAREVLMRVTVNHPVKQALDIFAREIAPAGTSWSPGTTGPGFGRPGSSPLVKQFAFTLPKRELSVRIVVDGQPQPVQIPVDGGWRPAPEAPDTVTAPPLAGAAPAAGPAAAPAGKVRVPLVRIAYARSGDKGDNSNIGLIARSPELLPVILEQVTPAAVRDWFAHMVKGQVKRYAVPGIHAVNFLLFEALDGGGTASMRLDPLGKGMGQMLLDMPVDVPAELARGLEGGATQAQGAAVAA</sequence>
<feature type="domain" description="AtuA-like ferredoxin-fold" evidence="2">
    <location>
        <begin position="501"/>
        <end position="599"/>
    </location>
</feature>
<organism evidence="3 4">
    <name type="scientific">Quisquiliibacterium transsilvanicum</name>
    <dbReference type="NCBI Taxonomy" id="1549638"/>
    <lineage>
        <taxon>Bacteria</taxon>
        <taxon>Pseudomonadati</taxon>
        <taxon>Pseudomonadota</taxon>
        <taxon>Betaproteobacteria</taxon>
        <taxon>Burkholderiales</taxon>
        <taxon>Burkholderiaceae</taxon>
        <taxon>Quisquiliibacterium</taxon>
    </lineage>
</organism>
<evidence type="ECO:0000259" key="1">
    <source>
        <dbReference type="Pfam" id="PF07287"/>
    </source>
</evidence>
<dbReference type="AlphaFoldDB" id="A0A7W8HIA0"/>
<accession>A0A7W8HIA0</accession>
<keyword evidence="4" id="KW-1185">Reference proteome</keyword>
<feature type="domain" description="Acyclic terpene utilisation N-terminal" evidence="1">
    <location>
        <begin position="9"/>
        <end position="450"/>
    </location>
</feature>
<evidence type="ECO:0008006" key="5">
    <source>
        <dbReference type="Google" id="ProtNLM"/>
    </source>
</evidence>
<dbReference type="RefSeq" id="WP_183966364.1">
    <property type="nucleotide sequence ID" value="NZ_BAABEW010000001.1"/>
</dbReference>
<dbReference type="Pfam" id="PF07287">
    <property type="entry name" value="AtuA"/>
    <property type="match status" value="1"/>
</dbReference>
<dbReference type="InterPro" id="IPR010839">
    <property type="entry name" value="AtuA_N"/>
</dbReference>
<dbReference type="Proteomes" id="UP000532440">
    <property type="component" value="Unassembled WGS sequence"/>
</dbReference>
<evidence type="ECO:0000313" key="4">
    <source>
        <dbReference type="Proteomes" id="UP000532440"/>
    </source>
</evidence>
<reference evidence="3 4" key="1">
    <citation type="submission" date="2020-08" db="EMBL/GenBank/DDBJ databases">
        <title>Genomic Encyclopedia of Type Strains, Phase IV (KMG-IV): sequencing the most valuable type-strain genomes for metagenomic binning, comparative biology and taxonomic classification.</title>
        <authorList>
            <person name="Goeker M."/>
        </authorList>
    </citation>
    <scope>NUCLEOTIDE SEQUENCE [LARGE SCALE GENOMIC DNA]</scope>
    <source>
        <strain evidence="3 4">DSM 29781</strain>
    </source>
</reference>
<dbReference type="Pfam" id="PF23544">
    <property type="entry name" value="AtuA_ferredoxin"/>
    <property type="match status" value="1"/>
</dbReference>